<organism evidence="1 2">
    <name type="scientific">Hansschlegelia zhihuaiae</name>
    <dbReference type="NCBI Taxonomy" id="405005"/>
    <lineage>
        <taxon>Bacteria</taxon>
        <taxon>Pseudomonadati</taxon>
        <taxon>Pseudomonadota</taxon>
        <taxon>Alphaproteobacteria</taxon>
        <taxon>Hyphomicrobiales</taxon>
        <taxon>Methylopilaceae</taxon>
        <taxon>Hansschlegelia</taxon>
    </lineage>
</organism>
<dbReference type="Pfam" id="PF08809">
    <property type="entry name" value="DUF1799"/>
    <property type="match status" value="1"/>
</dbReference>
<protein>
    <submittedName>
        <fullName evidence="1">Uncharacterized protein</fullName>
    </submittedName>
</protein>
<dbReference type="InterPro" id="IPR014915">
    <property type="entry name" value="Phage_TLS_TfmB"/>
</dbReference>
<keyword evidence="2" id="KW-1185">Reference proteome</keyword>
<reference evidence="1 2" key="1">
    <citation type="submission" date="2018-12" db="EMBL/GenBank/DDBJ databases">
        <title>bacterium Hansschlegelia zhihuaiae S113.</title>
        <authorList>
            <person name="He J."/>
        </authorList>
    </citation>
    <scope>NUCLEOTIDE SEQUENCE [LARGE SCALE GENOMIC DNA]</scope>
    <source>
        <strain evidence="1 2">S 113</strain>
    </source>
</reference>
<accession>A0A4Q0MN83</accession>
<dbReference type="AlphaFoldDB" id="A0A4Q0MN83"/>
<evidence type="ECO:0000313" key="1">
    <source>
        <dbReference type="EMBL" id="RXF75204.1"/>
    </source>
</evidence>
<dbReference type="Proteomes" id="UP000289708">
    <property type="component" value="Unassembled WGS sequence"/>
</dbReference>
<proteinExistence type="predicted"/>
<evidence type="ECO:0000313" key="2">
    <source>
        <dbReference type="Proteomes" id="UP000289708"/>
    </source>
</evidence>
<comment type="caution">
    <text evidence="1">The sequence shown here is derived from an EMBL/GenBank/DDBJ whole genome shotgun (WGS) entry which is preliminary data.</text>
</comment>
<name>A0A4Q0MN83_9HYPH</name>
<dbReference type="EMBL" id="RYFI01000002">
    <property type="protein sequence ID" value="RXF75204.1"/>
    <property type="molecule type" value="Genomic_DNA"/>
</dbReference>
<dbReference type="OrthoDB" id="7691032at2"/>
<gene>
    <name evidence="1" type="ORF">EK403_03270</name>
</gene>
<sequence length="71" mass="7582">MFSENWASLTAFLDCATQWRALLGKGGLVWLGLDYSGVGEVLRAHGLGSEAFADIRVMETEALGPLNEAAP</sequence>